<dbReference type="InterPro" id="IPR013057">
    <property type="entry name" value="AA_transpt_TM"/>
</dbReference>
<evidence type="ECO:0000256" key="1">
    <source>
        <dbReference type="ARBA" id="ARBA00004141"/>
    </source>
</evidence>
<dbReference type="GO" id="GO:0015175">
    <property type="term" value="F:neutral L-amino acid transmembrane transporter activity"/>
    <property type="evidence" value="ECO:0007669"/>
    <property type="project" value="TreeGrafter"/>
</dbReference>
<evidence type="ECO:0000259" key="9">
    <source>
        <dbReference type="Pfam" id="PF01490"/>
    </source>
</evidence>
<keyword evidence="8" id="KW-0732">Signal</keyword>
<organism evidence="10 11">
    <name type="scientific">Vigna angularis var. angularis</name>
    <dbReference type="NCBI Taxonomy" id="157739"/>
    <lineage>
        <taxon>Eukaryota</taxon>
        <taxon>Viridiplantae</taxon>
        <taxon>Streptophyta</taxon>
        <taxon>Embryophyta</taxon>
        <taxon>Tracheophyta</taxon>
        <taxon>Spermatophyta</taxon>
        <taxon>Magnoliopsida</taxon>
        <taxon>eudicotyledons</taxon>
        <taxon>Gunneridae</taxon>
        <taxon>Pentapetalae</taxon>
        <taxon>rosids</taxon>
        <taxon>fabids</taxon>
        <taxon>Fabales</taxon>
        <taxon>Fabaceae</taxon>
        <taxon>Papilionoideae</taxon>
        <taxon>50 kb inversion clade</taxon>
        <taxon>NPAAA clade</taxon>
        <taxon>indigoferoid/millettioid clade</taxon>
        <taxon>Phaseoleae</taxon>
        <taxon>Vigna</taxon>
    </lineage>
</organism>
<evidence type="ECO:0000256" key="6">
    <source>
        <dbReference type="ARBA" id="ARBA00023136"/>
    </source>
</evidence>
<evidence type="ECO:0000256" key="3">
    <source>
        <dbReference type="ARBA" id="ARBA00022692"/>
    </source>
</evidence>
<reference evidence="10 11" key="1">
    <citation type="journal article" date="2015" name="Sci. Rep.">
        <title>The power of single molecule real-time sequencing technology in the de novo assembly of a eukaryotic genome.</title>
        <authorList>
            <person name="Sakai H."/>
            <person name="Naito K."/>
            <person name="Ogiso-Tanaka E."/>
            <person name="Takahashi Y."/>
            <person name="Iseki K."/>
            <person name="Muto C."/>
            <person name="Satou K."/>
            <person name="Teruya K."/>
            <person name="Shiroma A."/>
            <person name="Shimoji M."/>
            <person name="Hirano T."/>
            <person name="Itoh T."/>
            <person name="Kaga A."/>
            <person name="Tomooka N."/>
        </authorList>
    </citation>
    <scope>NUCLEOTIDE SEQUENCE [LARGE SCALE GENOMIC DNA]</scope>
    <source>
        <strain evidence="11">cv. Shumari</strain>
    </source>
</reference>
<keyword evidence="3 7" id="KW-0812">Transmembrane</keyword>
<evidence type="ECO:0000256" key="5">
    <source>
        <dbReference type="ARBA" id="ARBA00022989"/>
    </source>
</evidence>
<evidence type="ECO:0000256" key="8">
    <source>
        <dbReference type="SAM" id="SignalP"/>
    </source>
</evidence>
<dbReference type="AlphaFoldDB" id="A0A0S3SS48"/>
<dbReference type="EMBL" id="AP015041">
    <property type="protein sequence ID" value="BAT95662.1"/>
    <property type="molecule type" value="Genomic_DNA"/>
</dbReference>
<proteinExistence type="predicted"/>
<dbReference type="PANTHER" id="PTHR22950:SF684">
    <property type="entry name" value="AMINO ACID TRANSPORTER, TRANSMEMBRANE DOMAIN-CONTAINING PROTEIN-RELATED"/>
    <property type="match status" value="1"/>
</dbReference>
<comment type="subcellular location">
    <subcellularLocation>
        <location evidence="1">Membrane</location>
        <topology evidence="1">Multi-pass membrane protein</topology>
    </subcellularLocation>
</comment>
<keyword evidence="2" id="KW-0813">Transport</keyword>
<sequence length="110" mass="12403">MFLISLLFVAFAALSYFAFGEETQGVITTNLGPGMISALVQLGLGINLFFTFPLMMNPVNKLVERRLWNFKYCLWLRWLLVLAIFGATDYANSLSEWIRSADGCRGRSPV</sequence>
<feature type="signal peptide" evidence="8">
    <location>
        <begin position="1"/>
        <end position="20"/>
    </location>
</feature>
<evidence type="ECO:0000256" key="7">
    <source>
        <dbReference type="SAM" id="Phobius"/>
    </source>
</evidence>
<feature type="transmembrane region" description="Helical" evidence="7">
    <location>
        <begin position="68"/>
        <end position="87"/>
    </location>
</feature>
<keyword evidence="6 7" id="KW-0472">Membrane</keyword>
<dbReference type="GO" id="GO:0015179">
    <property type="term" value="F:L-amino acid transmembrane transporter activity"/>
    <property type="evidence" value="ECO:0007669"/>
    <property type="project" value="TreeGrafter"/>
</dbReference>
<evidence type="ECO:0000313" key="11">
    <source>
        <dbReference type="Proteomes" id="UP000291084"/>
    </source>
</evidence>
<accession>A0A0S3SS48</accession>
<evidence type="ECO:0000313" key="10">
    <source>
        <dbReference type="EMBL" id="BAT95662.1"/>
    </source>
</evidence>
<keyword evidence="5 7" id="KW-1133">Transmembrane helix</keyword>
<keyword evidence="11" id="KW-1185">Reference proteome</keyword>
<evidence type="ECO:0000256" key="2">
    <source>
        <dbReference type="ARBA" id="ARBA00022448"/>
    </source>
</evidence>
<dbReference type="Pfam" id="PF01490">
    <property type="entry name" value="Aa_trans"/>
    <property type="match status" value="1"/>
</dbReference>
<evidence type="ECO:0000256" key="4">
    <source>
        <dbReference type="ARBA" id="ARBA00022970"/>
    </source>
</evidence>
<feature type="domain" description="Amino acid transporter transmembrane" evidence="9">
    <location>
        <begin position="2"/>
        <end position="67"/>
    </location>
</feature>
<dbReference type="Proteomes" id="UP000291084">
    <property type="component" value="Chromosome 8"/>
</dbReference>
<feature type="chain" id="PRO_5006618610" description="Amino acid transporter transmembrane domain-containing protein" evidence="8">
    <location>
        <begin position="21"/>
        <end position="110"/>
    </location>
</feature>
<dbReference type="GO" id="GO:0005774">
    <property type="term" value="C:vacuolar membrane"/>
    <property type="evidence" value="ECO:0007669"/>
    <property type="project" value="TreeGrafter"/>
</dbReference>
<gene>
    <name evidence="10" type="primary">Vigan.08G242300</name>
    <name evidence="10" type="ORF">VIGAN_08242300</name>
</gene>
<dbReference type="PANTHER" id="PTHR22950">
    <property type="entry name" value="AMINO ACID TRANSPORTER"/>
    <property type="match status" value="1"/>
</dbReference>
<feature type="transmembrane region" description="Helical" evidence="7">
    <location>
        <begin position="36"/>
        <end position="56"/>
    </location>
</feature>
<name>A0A0S3SS48_PHAAN</name>
<protein>
    <recommendedName>
        <fullName evidence="9">Amino acid transporter transmembrane domain-containing protein</fullName>
    </recommendedName>
</protein>
<keyword evidence="4" id="KW-0029">Amino-acid transport</keyword>